<reference evidence="3" key="1">
    <citation type="submission" date="2016-10" db="EMBL/GenBank/DDBJ databases">
        <authorList>
            <person name="Varghese N."/>
            <person name="Submissions S."/>
        </authorList>
    </citation>
    <scope>NUCLEOTIDE SEQUENCE [LARGE SCALE GENOMIC DNA]</scope>
    <source>
        <strain evidence="3">DSM 13234</strain>
    </source>
</reference>
<dbReference type="InterPro" id="IPR007172">
    <property type="entry name" value="DUF374"/>
</dbReference>
<evidence type="ECO:0000313" key="2">
    <source>
        <dbReference type="EMBL" id="SEH28030.1"/>
    </source>
</evidence>
<dbReference type="Proteomes" id="UP000182983">
    <property type="component" value="Unassembled WGS sequence"/>
</dbReference>
<dbReference type="AlphaFoldDB" id="A0A1H6H1D5"/>
<dbReference type="EMBL" id="FNWO01000002">
    <property type="protein sequence ID" value="SEH28030.1"/>
    <property type="molecule type" value="Genomic_DNA"/>
</dbReference>
<gene>
    <name evidence="2" type="ORF">SAMN04244559_00638</name>
</gene>
<accession>A0A1H6H1D5</accession>
<organism evidence="2 3">
    <name type="scientific">Magnetospirillum fulvum</name>
    <name type="common">Rhodospirillum fulvum</name>
    <dbReference type="NCBI Taxonomy" id="1082"/>
    <lineage>
        <taxon>Bacteria</taxon>
        <taxon>Pseudomonadati</taxon>
        <taxon>Pseudomonadota</taxon>
        <taxon>Alphaproteobacteria</taxon>
        <taxon>Rhodospirillales</taxon>
        <taxon>Rhodospirillaceae</taxon>
        <taxon>Magnetospirillum</taxon>
    </lineage>
</organism>
<proteinExistence type="predicted"/>
<dbReference type="CDD" id="cd07983">
    <property type="entry name" value="LPLAT_DUF374-like"/>
    <property type="match status" value="1"/>
</dbReference>
<dbReference type="OrthoDB" id="9810508at2"/>
<protein>
    <recommendedName>
        <fullName evidence="1">DUF374 domain-containing protein</fullName>
    </recommendedName>
</protein>
<sequence length="240" mass="25470">MGLAKRIGKSETLRGALCWLGALYIRLVALTGRWTIVNGGPAAALWDEGRPFILAFWHGRILMMPRIWRPGVPINMLISQHRDGQLIARTVSHFGIDTIVGSTSRGGGAALRAMLKSLKSGQCVGITPDGPRGPRMRATAGIVAVARLSGCPVLPATWAARPRRLLGSWDRFAVALPFARGELVWGAPIHVPADADAAGLEQARQQIEAALNALTAEADARLGVDSPEPAPLDAIGAEES</sequence>
<feature type="domain" description="DUF374" evidence="1">
    <location>
        <begin position="68"/>
        <end position="135"/>
    </location>
</feature>
<name>A0A1H6H1D5_MAGFU</name>
<dbReference type="RefSeq" id="WP_074765472.1">
    <property type="nucleotide sequence ID" value="NZ_FNWO01000002.1"/>
</dbReference>
<evidence type="ECO:0000259" key="1">
    <source>
        <dbReference type="Pfam" id="PF04028"/>
    </source>
</evidence>
<evidence type="ECO:0000313" key="3">
    <source>
        <dbReference type="Proteomes" id="UP000182983"/>
    </source>
</evidence>
<keyword evidence="3" id="KW-1185">Reference proteome</keyword>
<dbReference type="Pfam" id="PF04028">
    <property type="entry name" value="DUF374"/>
    <property type="match status" value="1"/>
</dbReference>